<dbReference type="PANTHER" id="PTHR19303">
    <property type="entry name" value="TRANSPOSON"/>
    <property type="match status" value="1"/>
</dbReference>
<evidence type="ECO:0000256" key="3">
    <source>
        <dbReference type="ARBA" id="ARBA00023125"/>
    </source>
</evidence>
<dbReference type="Pfam" id="PF03221">
    <property type="entry name" value="HTH_Tnp_Tc5"/>
    <property type="match status" value="1"/>
</dbReference>
<feature type="compositionally biased region" description="Basic and acidic residues" evidence="4">
    <location>
        <begin position="445"/>
        <end position="454"/>
    </location>
</feature>
<dbReference type="Pfam" id="PF03184">
    <property type="entry name" value="DDE_1"/>
    <property type="match status" value="1"/>
</dbReference>
<dbReference type="GO" id="GO:0005634">
    <property type="term" value="C:nucleus"/>
    <property type="evidence" value="ECO:0007669"/>
    <property type="project" value="TreeGrafter"/>
</dbReference>
<dbReference type="InterPro" id="IPR009057">
    <property type="entry name" value="Homeodomain-like_sf"/>
</dbReference>
<dbReference type="Pfam" id="PF13359">
    <property type="entry name" value="DDE_Tnp_4"/>
    <property type="match status" value="1"/>
</dbReference>
<dbReference type="SUPFAM" id="SSF46689">
    <property type="entry name" value="Homeodomain-like"/>
    <property type="match status" value="1"/>
</dbReference>
<feature type="region of interest" description="Disordered" evidence="4">
    <location>
        <begin position="781"/>
        <end position="807"/>
    </location>
</feature>
<sequence>MEALEYKKQHPSISLRRLRQLFNVPIATMSKLINNKTQVDSVVGRQTYFTMQEEEEELKRWVFEMVDHGFAVSSDLLIFKAQEMYQVKYNTKKRISYGWYQTFRERHADVVMRSQDHISLMRKKSENPSLVKQFFRVLEECIEHNHLLPNQIFNCDETGIVRTNSTKFTLAKLGSRNVRINVPSNRALSSILVCCNAARNALPPFYIHPGKSIKFDYFNNKIPDACVGVSSKGYMTASLFKQRFHRHFLKHCGSHRPVLLLLDSHASHVDLEVLKIAKDNNVILFALPPHTSHLYQPLDVAIFHPLKSAFARLTSEFLTTNPNGEPTHKFVEMLYDAHEQAVNKTNIIHGFAASRIYPCDAKQGIAKLQKPQIQEPSSQPSPIFKEILQVPSQPPLQKINTSASGESINFILSSNELLKLLRKLWTRKEKDKQEKEEKKRKRMEHKKEKEEEDAKRKLLKEQKANAVFCRCHHACLTNKSCPCKSAGKACTEYCSCKAKCGNINTSDTPGVSAPSNSNHMYGYESTNNVVASQSTTPSTEPITNTTPKKRKQDVIDVDSGDEEAAQCCLAVNKHITSCAYQHNACSHIIQISHANGVVKIPVCKPEHYKDQNFLKIIEKRFPMDVNDTSVGESEDVEQVLCSGGTLCNQGINKQPKSYGGSTVDDAITKFYTEKLELLSNEKIVADKGFMSLVNKGNLIPHKKSRGYLEVRQREQNRFIAKIRIMIENAICHLKKFKCMSEKFRAKGSADEILESHHFLCKIVLYLIYKYKYTSGIRAYESDDDEDDIGDDDTMDCDDDEWETETDE</sequence>
<reference evidence="6 7" key="1">
    <citation type="journal article" date="2019" name="Sci. Rep.">
        <title>Nanopore sequencing improves the draft genome of the human pathogenic amoeba Naegleria fowleri.</title>
        <authorList>
            <person name="Liechti N."/>
            <person name="Schurch N."/>
            <person name="Bruggmann R."/>
            <person name="Wittwer M."/>
        </authorList>
    </citation>
    <scope>NUCLEOTIDE SEQUENCE [LARGE SCALE GENOMIC DNA]</scope>
    <source>
        <strain evidence="6 7">ATCC 30894</strain>
    </source>
</reference>
<dbReference type="VEuPathDB" id="AmoebaDB:NfTy_078100"/>
<name>A0A6A5B8P2_NAEFO</name>
<feature type="region of interest" description="Disordered" evidence="4">
    <location>
        <begin position="429"/>
        <end position="454"/>
    </location>
</feature>
<comment type="caution">
    <text evidence="6">The sequence shown here is derived from an EMBL/GenBank/DDBJ whole genome shotgun (WGS) entry which is preliminary data.</text>
</comment>
<dbReference type="GO" id="GO:0046872">
    <property type="term" value="F:metal ion binding"/>
    <property type="evidence" value="ECO:0007669"/>
    <property type="project" value="UniProtKB-KW"/>
</dbReference>
<comment type="cofactor">
    <cofactor evidence="1">
        <name>a divalent metal cation</name>
        <dbReference type="ChEBI" id="CHEBI:60240"/>
    </cofactor>
</comment>
<evidence type="ECO:0000259" key="5">
    <source>
        <dbReference type="PROSITE" id="PS51253"/>
    </source>
</evidence>
<evidence type="ECO:0000313" key="7">
    <source>
        <dbReference type="Proteomes" id="UP000444721"/>
    </source>
</evidence>
<dbReference type="InterPro" id="IPR050863">
    <property type="entry name" value="CenT-Element_Derived"/>
</dbReference>
<dbReference type="InterPro" id="IPR027806">
    <property type="entry name" value="HARBI1_dom"/>
</dbReference>
<dbReference type="OrthoDB" id="10043687at2759"/>
<dbReference type="InterPro" id="IPR006600">
    <property type="entry name" value="HTH_CenpB_DNA-bd_dom"/>
</dbReference>
<feature type="compositionally biased region" description="Low complexity" evidence="4">
    <location>
        <begin position="535"/>
        <end position="546"/>
    </location>
</feature>
<evidence type="ECO:0000313" key="6">
    <source>
        <dbReference type="EMBL" id="KAF0974643.1"/>
    </source>
</evidence>
<dbReference type="GeneID" id="68113335"/>
<dbReference type="Proteomes" id="UP000444721">
    <property type="component" value="Unassembled WGS sequence"/>
</dbReference>
<evidence type="ECO:0000256" key="1">
    <source>
        <dbReference type="ARBA" id="ARBA00001968"/>
    </source>
</evidence>
<dbReference type="AlphaFoldDB" id="A0A6A5B8P2"/>
<evidence type="ECO:0000256" key="4">
    <source>
        <dbReference type="SAM" id="MobiDB-lite"/>
    </source>
</evidence>
<dbReference type="PROSITE" id="PS51253">
    <property type="entry name" value="HTH_CENPB"/>
    <property type="match status" value="1"/>
</dbReference>
<dbReference type="RefSeq" id="XP_044559356.1">
    <property type="nucleotide sequence ID" value="XM_044709717.1"/>
</dbReference>
<feature type="domain" description="HTH CENPB-type" evidence="5">
    <location>
        <begin position="42"/>
        <end position="113"/>
    </location>
</feature>
<proteinExistence type="predicted"/>
<dbReference type="VEuPathDB" id="AmoebaDB:NF0113050"/>
<keyword evidence="7" id="KW-1185">Reference proteome</keyword>
<organism evidence="6 7">
    <name type="scientific">Naegleria fowleri</name>
    <name type="common">Brain eating amoeba</name>
    <dbReference type="NCBI Taxonomy" id="5763"/>
    <lineage>
        <taxon>Eukaryota</taxon>
        <taxon>Discoba</taxon>
        <taxon>Heterolobosea</taxon>
        <taxon>Tetramitia</taxon>
        <taxon>Eutetramitia</taxon>
        <taxon>Vahlkampfiidae</taxon>
        <taxon>Naegleria</taxon>
    </lineage>
</organism>
<dbReference type="InterPro" id="IPR004875">
    <property type="entry name" value="DDE_SF_endonuclease_dom"/>
</dbReference>
<gene>
    <name evidence="6" type="ORF">FDP41_006117</name>
</gene>
<dbReference type="GO" id="GO:0003677">
    <property type="term" value="F:DNA binding"/>
    <property type="evidence" value="ECO:0007669"/>
    <property type="project" value="UniProtKB-KW"/>
</dbReference>
<dbReference type="VEuPathDB" id="AmoebaDB:FDP41_006117"/>
<accession>A0A6A5B8P2</accession>
<evidence type="ECO:0000256" key="2">
    <source>
        <dbReference type="ARBA" id="ARBA00022723"/>
    </source>
</evidence>
<feature type="region of interest" description="Disordered" evidence="4">
    <location>
        <begin position="531"/>
        <end position="551"/>
    </location>
</feature>
<keyword evidence="3" id="KW-0238">DNA-binding</keyword>
<protein>
    <recommendedName>
        <fullName evidence="5">HTH CENPB-type domain-containing protein</fullName>
    </recommendedName>
</protein>
<keyword evidence="2" id="KW-0479">Metal-binding</keyword>
<dbReference type="PANTHER" id="PTHR19303:SF74">
    <property type="entry name" value="POGO TRANSPOSABLE ELEMENT WITH KRAB DOMAIN"/>
    <property type="match status" value="1"/>
</dbReference>
<dbReference type="EMBL" id="VFQX01000051">
    <property type="protein sequence ID" value="KAF0974643.1"/>
    <property type="molecule type" value="Genomic_DNA"/>
</dbReference>